<feature type="repeat" description="TPR" evidence="1">
    <location>
        <begin position="39"/>
        <end position="72"/>
    </location>
</feature>
<name>A0A1F7GBX6_9BACT</name>
<dbReference type="InterPro" id="IPR019734">
    <property type="entry name" value="TPR_rpt"/>
</dbReference>
<feature type="compositionally biased region" description="Basic and acidic residues" evidence="2">
    <location>
        <begin position="226"/>
        <end position="239"/>
    </location>
</feature>
<evidence type="ECO:0000256" key="2">
    <source>
        <dbReference type="SAM" id="MobiDB-lite"/>
    </source>
</evidence>
<dbReference type="Gene3D" id="1.25.40.10">
    <property type="entry name" value="Tetratricopeptide repeat domain"/>
    <property type="match status" value="1"/>
</dbReference>
<keyword evidence="1" id="KW-0802">TPR repeat</keyword>
<dbReference type="PROSITE" id="PS50005">
    <property type="entry name" value="TPR"/>
    <property type="match status" value="1"/>
</dbReference>
<dbReference type="SUPFAM" id="SSF48452">
    <property type="entry name" value="TPR-like"/>
    <property type="match status" value="1"/>
</dbReference>
<dbReference type="AlphaFoldDB" id="A0A1F7GBX6"/>
<feature type="compositionally biased region" description="Acidic residues" evidence="2">
    <location>
        <begin position="252"/>
        <end position="262"/>
    </location>
</feature>
<evidence type="ECO:0000313" key="3">
    <source>
        <dbReference type="EMBL" id="OGK16265.1"/>
    </source>
</evidence>
<dbReference type="EMBL" id="MFZF01000018">
    <property type="protein sequence ID" value="OGK16265.1"/>
    <property type="molecule type" value="Genomic_DNA"/>
</dbReference>
<reference evidence="3 4" key="1">
    <citation type="journal article" date="2016" name="Nat. Commun.">
        <title>Thousands of microbial genomes shed light on interconnected biogeochemical processes in an aquifer system.</title>
        <authorList>
            <person name="Anantharaman K."/>
            <person name="Brown C.T."/>
            <person name="Hug L.A."/>
            <person name="Sharon I."/>
            <person name="Castelle C.J."/>
            <person name="Probst A.J."/>
            <person name="Thomas B.C."/>
            <person name="Singh A."/>
            <person name="Wilkins M.J."/>
            <person name="Karaoz U."/>
            <person name="Brodie E.L."/>
            <person name="Williams K.H."/>
            <person name="Hubbard S.S."/>
            <person name="Banfield J.F."/>
        </authorList>
    </citation>
    <scope>NUCLEOTIDE SEQUENCE [LARGE SCALE GENOMIC DNA]</scope>
</reference>
<sequence>MESTIQRLQDRAIEAAVAGDWSSAIELSKQILKLSPNNLDAHLGLGFANMQTNQLDLAARYYRKAILIEPGNHIARNNLDKLTVLRKKKVGKNQSLDNFSSSSHLKEFINVIGKTKIVELVNIGQAEVLANLKVGQHVELKAKKRRIEVRTLNGDYIGALPDDISKRLLFFIEAGSIYKVYIKSALKNQVEIFVSEDKKGAKVKNFISFPKNIQDDLKVMMQQLHKDEDGEEKHEKEGDGSDFDDDKGTAAADDEDADEGITDLEALAADLDEEPHDTFITDLSAYNEGDDEEAE</sequence>
<proteinExistence type="predicted"/>
<dbReference type="Pfam" id="PF14559">
    <property type="entry name" value="TPR_19"/>
    <property type="match status" value="1"/>
</dbReference>
<dbReference type="InterPro" id="IPR011990">
    <property type="entry name" value="TPR-like_helical_dom_sf"/>
</dbReference>
<organism evidence="3 4">
    <name type="scientific">Candidatus Roizmanbacteria bacterium RIFCSPHIGHO2_01_FULL_39_12b</name>
    <dbReference type="NCBI Taxonomy" id="1802030"/>
    <lineage>
        <taxon>Bacteria</taxon>
        <taxon>Candidatus Roizmaniibacteriota</taxon>
    </lineage>
</organism>
<dbReference type="SMART" id="SM00028">
    <property type="entry name" value="TPR"/>
    <property type="match status" value="2"/>
</dbReference>
<dbReference type="Proteomes" id="UP000178372">
    <property type="component" value="Unassembled WGS sequence"/>
</dbReference>
<comment type="caution">
    <text evidence="3">The sequence shown here is derived from an EMBL/GenBank/DDBJ whole genome shotgun (WGS) entry which is preliminary data.</text>
</comment>
<evidence type="ECO:0000256" key="1">
    <source>
        <dbReference type="PROSITE-ProRule" id="PRU00339"/>
    </source>
</evidence>
<accession>A0A1F7GBX6</accession>
<protein>
    <submittedName>
        <fullName evidence="3">Uncharacterized protein</fullName>
    </submittedName>
</protein>
<evidence type="ECO:0000313" key="4">
    <source>
        <dbReference type="Proteomes" id="UP000178372"/>
    </source>
</evidence>
<gene>
    <name evidence="3" type="ORF">A2690_02665</name>
</gene>
<feature type="region of interest" description="Disordered" evidence="2">
    <location>
        <begin position="226"/>
        <end position="263"/>
    </location>
</feature>